<keyword evidence="1" id="KW-0812">Transmembrane</keyword>
<protein>
    <submittedName>
        <fullName evidence="3">DUF4492 domain-containing protein</fullName>
    </submittedName>
</protein>
<sequence length="70" mass="8394">MKTISRVFSFYYDGFKNLKVGKSLWKIVIIKLLVIFVVLNYFVYDKNLNTEYKTIKEKQDFIFTNLTKGK</sequence>
<keyword evidence="1" id="KW-1133">Transmembrane helix</keyword>
<dbReference type="EMBL" id="NXFY01000028">
    <property type="protein sequence ID" value="PHO16962.1"/>
    <property type="molecule type" value="Genomic_DNA"/>
</dbReference>
<feature type="transmembrane region" description="Helical" evidence="1">
    <location>
        <begin position="24"/>
        <end position="44"/>
    </location>
</feature>
<dbReference type="AlphaFoldDB" id="A0A2G1DEN4"/>
<gene>
    <name evidence="2" type="ORF">AMOL_2117</name>
    <name evidence="3" type="ORF">CPU12_13015</name>
</gene>
<dbReference type="EMBL" id="CP032098">
    <property type="protein sequence ID" value="AXX93070.1"/>
    <property type="molecule type" value="Genomic_DNA"/>
</dbReference>
<dbReference type="Pfam" id="PF14899">
    <property type="entry name" value="DUF4492"/>
    <property type="match status" value="1"/>
</dbReference>
<organism evidence="3 4">
    <name type="scientific">Malaciobacter molluscorum LMG 25693</name>
    <dbReference type="NCBI Taxonomy" id="870501"/>
    <lineage>
        <taxon>Bacteria</taxon>
        <taxon>Pseudomonadati</taxon>
        <taxon>Campylobacterota</taxon>
        <taxon>Epsilonproteobacteria</taxon>
        <taxon>Campylobacterales</taxon>
        <taxon>Arcobacteraceae</taxon>
        <taxon>Malaciobacter</taxon>
    </lineage>
</organism>
<proteinExistence type="predicted"/>
<keyword evidence="1" id="KW-0472">Membrane</keyword>
<evidence type="ECO:0000313" key="2">
    <source>
        <dbReference type="EMBL" id="AXX93070.1"/>
    </source>
</evidence>
<dbReference type="KEGG" id="amol:AMOL_2117"/>
<reference evidence="3 4" key="1">
    <citation type="submission" date="2017-09" db="EMBL/GenBank/DDBJ databases">
        <title>Arcobacter canalis sp. nov., a new species isolated from a water canal contaminated with urban sewage.</title>
        <authorList>
            <person name="Perez-Cataluna A."/>
            <person name="Salas-Masso N."/>
            <person name="Figueras M.J."/>
        </authorList>
    </citation>
    <scope>NUCLEOTIDE SEQUENCE [LARGE SCALE GENOMIC DNA]</scope>
    <source>
        <strain evidence="3 4">F98-3</strain>
    </source>
</reference>
<keyword evidence="4" id="KW-1185">Reference proteome</keyword>
<evidence type="ECO:0000313" key="5">
    <source>
        <dbReference type="Proteomes" id="UP000262712"/>
    </source>
</evidence>
<name>A0A2G1DEN4_9BACT</name>
<dbReference type="InterPro" id="IPR027853">
    <property type="entry name" value="DUF4492"/>
</dbReference>
<evidence type="ECO:0000256" key="1">
    <source>
        <dbReference type="SAM" id="Phobius"/>
    </source>
</evidence>
<dbReference type="Proteomes" id="UP000221222">
    <property type="component" value="Unassembled WGS sequence"/>
</dbReference>
<dbReference type="RefSeq" id="WP_099343555.1">
    <property type="nucleotide sequence ID" value="NZ_CP032098.1"/>
</dbReference>
<evidence type="ECO:0000313" key="3">
    <source>
        <dbReference type="EMBL" id="PHO16962.1"/>
    </source>
</evidence>
<accession>A0A2G1DEN4</accession>
<dbReference type="Proteomes" id="UP000262712">
    <property type="component" value="Chromosome"/>
</dbReference>
<reference evidence="2 5" key="2">
    <citation type="submission" date="2018-08" db="EMBL/GenBank/DDBJ databases">
        <title>Complete genome of the Arcobacter molluscorum type strain LMG 25693.</title>
        <authorList>
            <person name="Miller W.G."/>
            <person name="Yee E."/>
            <person name="Bono J.L."/>
        </authorList>
    </citation>
    <scope>NUCLEOTIDE SEQUENCE [LARGE SCALE GENOMIC DNA]</scope>
    <source>
        <strain evidence="2 5">CECT 7696</strain>
    </source>
</reference>
<evidence type="ECO:0000313" key="4">
    <source>
        <dbReference type="Proteomes" id="UP000221222"/>
    </source>
</evidence>